<dbReference type="InterPro" id="IPR005151">
    <property type="entry name" value="Tail-specific_protease"/>
</dbReference>
<evidence type="ECO:0000256" key="2">
    <source>
        <dbReference type="ARBA" id="ARBA00022670"/>
    </source>
</evidence>
<dbReference type="SUPFAM" id="SSF52096">
    <property type="entry name" value="ClpP/crotonase"/>
    <property type="match status" value="1"/>
</dbReference>
<dbReference type="Gene3D" id="3.30.750.44">
    <property type="match status" value="1"/>
</dbReference>
<dbReference type="Pfam" id="PF03572">
    <property type="entry name" value="Peptidase_S41"/>
    <property type="match status" value="1"/>
</dbReference>
<dbReference type="Gene3D" id="3.90.226.10">
    <property type="entry name" value="2-enoyl-CoA Hydratase, Chain A, domain 1"/>
    <property type="match status" value="1"/>
</dbReference>
<dbReference type="GO" id="GO:0007165">
    <property type="term" value="P:signal transduction"/>
    <property type="evidence" value="ECO:0007669"/>
    <property type="project" value="TreeGrafter"/>
</dbReference>
<organism evidence="7">
    <name type="scientific">candidate division WWE3 bacterium</name>
    <dbReference type="NCBI Taxonomy" id="2053526"/>
    <lineage>
        <taxon>Bacteria</taxon>
        <taxon>Katanobacteria</taxon>
    </lineage>
</organism>
<comment type="caution">
    <text evidence="7">The sequence shown here is derived from an EMBL/GenBank/DDBJ whole genome shotgun (WGS) entry which is preliminary data.</text>
</comment>
<dbReference type="InterPro" id="IPR029045">
    <property type="entry name" value="ClpP/crotonase-like_dom_sf"/>
</dbReference>
<name>A0A831YZK5_UNCKA</name>
<keyword evidence="3 5" id="KW-0378">Hydrolase</keyword>
<dbReference type="InterPro" id="IPR041489">
    <property type="entry name" value="PDZ_6"/>
</dbReference>
<reference evidence="7" key="1">
    <citation type="journal article" date="2020" name="mSystems">
        <title>Genome- and Community-Level Interaction Insights into Carbon Utilization and Element Cycling Functions of Hydrothermarchaeota in Hydrothermal Sediment.</title>
        <authorList>
            <person name="Zhou Z."/>
            <person name="Liu Y."/>
            <person name="Xu W."/>
            <person name="Pan J."/>
            <person name="Luo Z.H."/>
            <person name="Li M."/>
        </authorList>
    </citation>
    <scope>NUCLEOTIDE SEQUENCE [LARGE SCALE GENOMIC DNA]</scope>
    <source>
        <strain evidence="7">SpSt-361</strain>
    </source>
</reference>
<dbReference type="Gene3D" id="2.30.42.10">
    <property type="match status" value="1"/>
</dbReference>
<evidence type="ECO:0000256" key="3">
    <source>
        <dbReference type="ARBA" id="ARBA00022801"/>
    </source>
</evidence>
<protein>
    <submittedName>
        <fullName evidence="7">S41 family peptidase</fullName>
    </submittedName>
</protein>
<dbReference type="InterPro" id="IPR001478">
    <property type="entry name" value="PDZ"/>
</dbReference>
<proteinExistence type="inferred from homology"/>
<dbReference type="GO" id="GO:0006508">
    <property type="term" value="P:proteolysis"/>
    <property type="evidence" value="ECO:0007669"/>
    <property type="project" value="UniProtKB-KW"/>
</dbReference>
<dbReference type="EMBL" id="DSPJ01000043">
    <property type="protein sequence ID" value="HEX61820.1"/>
    <property type="molecule type" value="Genomic_DNA"/>
</dbReference>
<comment type="similarity">
    <text evidence="1 5">Belongs to the peptidase S41A family.</text>
</comment>
<evidence type="ECO:0000256" key="5">
    <source>
        <dbReference type="RuleBase" id="RU004404"/>
    </source>
</evidence>
<sequence>MVIERKFWHYKKVVKLFIRKNFAFILILLAVFLGGWQLGFAGYQLNLKLNPPSFSVENKRVTFGSVDFSLLWDVLDRINADFLFRPVDGTKLLYGAISGLVKALGDPYTAFLDPTENASFNDSLEGVYEGIGAELGIRDDQLIIVAPLDGSPAEGKGVRAGDKILEINGESTVGLSVTEAVTKIRGEAGTVIELTLQRGAEASFKVSITRARITVKAVKWEDKGNGIYYLEVSRFGESTNDEWDEAVGEIRRQATGDRLKGVVLDLRSNPGGYLNSAVYLASEFLNSGPVVLQEEVSGGRTTLSVQDTENDHALVGVPVVVLIDEGSASASEILAIALRERANAQLVGQKSFGKGTVQDAVDFKDGSGLHLSVAKWLSPKGVWVHEQGLEPDFKVELTDEDFNAGRDPQLDKALDLLP</sequence>
<evidence type="ECO:0000256" key="1">
    <source>
        <dbReference type="ARBA" id="ARBA00009179"/>
    </source>
</evidence>
<dbReference type="FunFam" id="2.30.42.10:FF:000063">
    <property type="entry name" value="Peptidase, S41 family"/>
    <property type="match status" value="1"/>
</dbReference>
<dbReference type="GO" id="GO:0008236">
    <property type="term" value="F:serine-type peptidase activity"/>
    <property type="evidence" value="ECO:0007669"/>
    <property type="project" value="UniProtKB-KW"/>
</dbReference>
<evidence type="ECO:0000256" key="4">
    <source>
        <dbReference type="ARBA" id="ARBA00022825"/>
    </source>
</evidence>
<dbReference type="PANTHER" id="PTHR32060">
    <property type="entry name" value="TAIL-SPECIFIC PROTEASE"/>
    <property type="match status" value="1"/>
</dbReference>
<dbReference type="SUPFAM" id="SSF50156">
    <property type="entry name" value="PDZ domain-like"/>
    <property type="match status" value="1"/>
</dbReference>
<dbReference type="SMART" id="SM00245">
    <property type="entry name" value="TSPc"/>
    <property type="match status" value="1"/>
</dbReference>
<dbReference type="PANTHER" id="PTHR32060:SF30">
    <property type="entry name" value="CARBOXY-TERMINAL PROCESSING PROTEASE CTPA"/>
    <property type="match status" value="1"/>
</dbReference>
<dbReference type="CDD" id="cd07560">
    <property type="entry name" value="Peptidase_S41_CPP"/>
    <property type="match status" value="1"/>
</dbReference>
<dbReference type="PROSITE" id="PS50106">
    <property type="entry name" value="PDZ"/>
    <property type="match status" value="1"/>
</dbReference>
<dbReference type="GO" id="GO:0004175">
    <property type="term" value="F:endopeptidase activity"/>
    <property type="evidence" value="ECO:0007669"/>
    <property type="project" value="TreeGrafter"/>
</dbReference>
<dbReference type="Pfam" id="PF17820">
    <property type="entry name" value="PDZ_6"/>
    <property type="match status" value="1"/>
</dbReference>
<evidence type="ECO:0000259" key="6">
    <source>
        <dbReference type="PROSITE" id="PS50106"/>
    </source>
</evidence>
<keyword evidence="2 5" id="KW-0645">Protease</keyword>
<dbReference type="AlphaFoldDB" id="A0A831YZK5"/>
<accession>A0A831YZK5</accession>
<dbReference type="InterPro" id="IPR004447">
    <property type="entry name" value="Peptidase_S41A"/>
</dbReference>
<keyword evidence="4 5" id="KW-0720">Serine protease</keyword>
<dbReference type="NCBIfam" id="TIGR00225">
    <property type="entry name" value="prc"/>
    <property type="match status" value="1"/>
</dbReference>
<feature type="domain" description="PDZ" evidence="6">
    <location>
        <begin position="117"/>
        <end position="199"/>
    </location>
</feature>
<dbReference type="SMART" id="SM00228">
    <property type="entry name" value="PDZ"/>
    <property type="match status" value="1"/>
</dbReference>
<gene>
    <name evidence="7" type="ORF">ENR01_01525</name>
</gene>
<evidence type="ECO:0000313" key="7">
    <source>
        <dbReference type="EMBL" id="HEX61820.1"/>
    </source>
</evidence>
<dbReference type="CDD" id="cd06782">
    <property type="entry name" value="cpPDZ_CPP-like"/>
    <property type="match status" value="1"/>
</dbReference>
<dbReference type="GO" id="GO:0030288">
    <property type="term" value="C:outer membrane-bounded periplasmic space"/>
    <property type="evidence" value="ECO:0007669"/>
    <property type="project" value="TreeGrafter"/>
</dbReference>
<dbReference type="InterPro" id="IPR036034">
    <property type="entry name" value="PDZ_sf"/>
</dbReference>